<evidence type="ECO:0000256" key="1">
    <source>
        <dbReference type="ARBA" id="ARBA00002190"/>
    </source>
</evidence>
<keyword evidence="6" id="KW-0814">Transposable element</keyword>
<comment type="function">
    <text evidence="1 6">Required for the transposition of the insertion element.</text>
</comment>
<evidence type="ECO:0000256" key="4">
    <source>
        <dbReference type="ARBA" id="ARBA00023125"/>
    </source>
</evidence>
<evidence type="ECO:0000256" key="5">
    <source>
        <dbReference type="ARBA" id="ARBA00023172"/>
    </source>
</evidence>
<dbReference type="GO" id="GO:0006313">
    <property type="term" value="P:DNA transposition"/>
    <property type="evidence" value="ECO:0007669"/>
    <property type="project" value="UniProtKB-UniRule"/>
</dbReference>
<dbReference type="AlphaFoldDB" id="A0AAW5B9H3"/>
<dbReference type="Pfam" id="PF00872">
    <property type="entry name" value="Transposase_mut"/>
    <property type="match status" value="1"/>
</dbReference>
<sequence>MVRNFVQEKLEVILKEEFKNYFEVEHPELKNSKNGYYERGLDTRYGRIEELSIPRDRDGHFQTNLFDPYQRREKWLGESIITMYQKGFSTREIGTFIERILGDSYSATTISNITDVLVEEIDEWQQRPLDKRYSVLYLDGTYLKLRRQDVDSEVVYVIVGITDEGHKEIVGFYVGGKESALGWKEILTNLHNRGLEEVLLGVFDGLSGLEKAFKEVYPKADVQRCVVHKVRNVLSSIRQRDKEAFTKDLKKVYKASSKEQALQCFSELKEAWNKIYPKVISSWEEDLSVLLTFLDYPRIIQPQIYTTNTIERTIKEVKKRTKSMNSLPSEKAVEKIVYLVSKDYNERWSKRAITEFASVKDELKSMFESRYGSTIE</sequence>
<comment type="similarity">
    <text evidence="2 6">Belongs to the transposase mutator family.</text>
</comment>
<evidence type="ECO:0000313" key="7">
    <source>
        <dbReference type="EMBL" id="MCG3421268.1"/>
    </source>
</evidence>
<comment type="caution">
    <text evidence="7">The sequence shown here is derived from an EMBL/GenBank/DDBJ whole genome shotgun (WGS) entry which is preliminary data.</text>
</comment>
<keyword evidence="3 6" id="KW-0815">Transposition</keyword>
<dbReference type="PROSITE" id="PS01007">
    <property type="entry name" value="TRANSPOSASE_MUTATOR"/>
    <property type="match status" value="1"/>
</dbReference>
<keyword evidence="4 6" id="KW-0238">DNA-binding</keyword>
<organism evidence="7 8">
    <name type="scientific">Oceanobacillus jordanicus</name>
    <dbReference type="NCBI Taxonomy" id="2867266"/>
    <lineage>
        <taxon>Bacteria</taxon>
        <taxon>Bacillati</taxon>
        <taxon>Bacillota</taxon>
        <taxon>Bacilli</taxon>
        <taxon>Bacillales</taxon>
        <taxon>Bacillaceae</taxon>
        <taxon>Oceanobacillus</taxon>
    </lineage>
</organism>
<evidence type="ECO:0000256" key="3">
    <source>
        <dbReference type="ARBA" id="ARBA00022578"/>
    </source>
</evidence>
<dbReference type="PANTHER" id="PTHR33217:SF8">
    <property type="entry name" value="MUTATOR FAMILY TRANSPOSASE"/>
    <property type="match status" value="1"/>
</dbReference>
<dbReference type="RefSeq" id="WP_238022198.1">
    <property type="nucleotide sequence ID" value="NZ_JAIFZM010000032.1"/>
</dbReference>
<keyword evidence="8" id="KW-1185">Reference proteome</keyword>
<reference evidence="7 8" key="1">
    <citation type="journal article" date="2022" name="Evol. Bioinform. Online">
        <title>Draft Genome Sequence of Oceanobacillus jordanicus Strain GSFE11, a Halotolerant Plant Growth-Promoting Bacterial Endophyte Isolated From the Jordan Valley.</title>
        <authorList>
            <person name="Alhindi T."/>
            <person name="Albdaiwi R."/>
        </authorList>
    </citation>
    <scope>NUCLEOTIDE SEQUENCE [LARGE SCALE GENOMIC DNA]</scope>
    <source>
        <strain evidence="7 8">GSFE11</strain>
    </source>
</reference>
<gene>
    <name evidence="7" type="ORF">K3T81_19280</name>
</gene>
<evidence type="ECO:0000256" key="6">
    <source>
        <dbReference type="RuleBase" id="RU365089"/>
    </source>
</evidence>
<name>A0AAW5B9H3_9BACI</name>
<evidence type="ECO:0000313" key="8">
    <source>
        <dbReference type="Proteomes" id="UP001199631"/>
    </source>
</evidence>
<dbReference type="GO" id="GO:0003677">
    <property type="term" value="F:DNA binding"/>
    <property type="evidence" value="ECO:0007669"/>
    <property type="project" value="UniProtKB-UniRule"/>
</dbReference>
<proteinExistence type="inferred from homology"/>
<dbReference type="GO" id="GO:0004803">
    <property type="term" value="F:transposase activity"/>
    <property type="evidence" value="ECO:0007669"/>
    <property type="project" value="UniProtKB-UniRule"/>
</dbReference>
<dbReference type="InterPro" id="IPR001207">
    <property type="entry name" value="Transposase_mutator"/>
</dbReference>
<keyword evidence="5 6" id="KW-0233">DNA recombination</keyword>
<dbReference type="PANTHER" id="PTHR33217">
    <property type="entry name" value="TRANSPOSASE FOR INSERTION SEQUENCE ELEMENT IS1081"/>
    <property type="match status" value="1"/>
</dbReference>
<accession>A0AAW5B9H3</accession>
<protein>
    <recommendedName>
        <fullName evidence="6">Mutator family transposase</fullName>
    </recommendedName>
</protein>
<evidence type="ECO:0000256" key="2">
    <source>
        <dbReference type="ARBA" id="ARBA00010961"/>
    </source>
</evidence>
<dbReference type="Proteomes" id="UP001199631">
    <property type="component" value="Unassembled WGS sequence"/>
</dbReference>
<dbReference type="EMBL" id="JAIFZM010000032">
    <property type="protein sequence ID" value="MCG3421268.1"/>
    <property type="molecule type" value="Genomic_DNA"/>
</dbReference>
<dbReference type="NCBIfam" id="NF033543">
    <property type="entry name" value="transpos_IS256"/>
    <property type="match status" value="1"/>
</dbReference>